<dbReference type="SUPFAM" id="SSF53706">
    <property type="entry name" value="Formate dehydrogenase/DMSO reductase, domains 1-3"/>
    <property type="match status" value="1"/>
</dbReference>
<evidence type="ECO:0000256" key="5">
    <source>
        <dbReference type="ARBA" id="ARBA00023002"/>
    </source>
</evidence>
<dbReference type="GO" id="GO:0030288">
    <property type="term" value="C:outer membrane-bounded periplasmic space"/>
    <property type="evidence" value="ECO:0007669"/>
    <property type="project" value="TreeGrafter"/>
</dbReference>
<evidence type="ECO:0000313" key="9">
    <source>
        <dbReference type="Proteomes" id="UP000295129"/>
    </source>
</evidence>
<comment type="similarity">
    <text evidence="2">Belongs to the prokaryotic molybdopterin-containing oxidoreductase family.</text>
</comment>
<dbReference type="PANTHER" id="PTHR43742:SF10">
    <property type="entry name" value="TRIMETHYLAMINE-N-OXIDE REDUCTASE 2"/>
    <property type="match status" value="1"/>
</dbReference>
<dbReference type="InterPro" id="IPR041954">
    <property type="entry name" value="CT_DMSOR/BSOR/TMAOR"/>
</dbReference>
<evidence type="ECO:0000256" key="3">
    <source>
        <dbReference type="ARBA" id="ARBA00022505"/>
    </source>
</evidence>
<dbReference type="Gene3D" id="2.40.40.20">
    <property type="match status" value="1"/>
</dbReference>
<dbReference type="GO" id="GO:0043546">
    <property type="term" value="F:molybdopterin cofactor binding"/>
    <property type="evidence" value="ECO:0007669"/>
    <property type="project" value="InterPro"/>
</dbReference>
<evidence type="ECO:0000313" key="8">
    <source>
        <dbReference type="EMBL" id="TDN56930.1"/>
    </source>
</evidence>
<dbReference type="InterPro" id="IPR006656">
    <property type="entry name" value="Mopterin_OxRdtase"/>
</dbReference>
<keyword evidence="4" id="KW-0479">Metal-binding</keyword>
<name>A0A4R6EFA1_9RHOO</name>
<dbReference type="Pfam" id="PF01568">
    <property type="entry name" value="Molydop_binding"/>
    <property type="match status" value="1"/>
</dbReference>
<dbReference type="InterPro" id="IPR006657">
    <property type="entry name" value="MoPterin_dinucl-bd_dom"/>
</dbReference>
<dbReference type="SUPFAM" id="SSF50692">
    <property type="entry name" value="ADC-like"/>
    <property type="match status" value="1"/>
</dbReference>
<keyword evidence="9" id="KW-1185">Reference proteome</keyword>
<comment type="cofactor">
    <cofactor evidence="1">
        <name>Mo-bis(molybdopterin guanine dinucleotide)</name>
        <dbReference type="ChEBI" id="CHEBI:60539"/>
    </cofactor>
</comment>
<dbReference type="InterPro" id="IPR050612">
    <property type="entry name" value="Prok_Mopterin_Oxidored"/>
</dbReference>
<proteinExistence type="inferred from homology"/>
<protein>
    <submittedName>
        <fullName evidence="8">Biotin/methionine sulfoxide reductase</fullName>
    </submittedName>
</protein>
<reference evidence="8 9" key="1">
    <citation type="submission" date="2019-03" db="EMBL/GenBank/DDBJ databases">
        <title>Genomic Encyclopedia of Type Strains, Phase IV (KMG-IV): sequencing the most valuable type-strain genomes for metagenomic binning, comparative biology and taxonomic classification.</title>
        <authorList>
            <person name="Goeker M."/>
        </authorList>
    </citation>
    <scope>NUCLEOTIDE SEQUENCE [LARGE SCALE GENOMIC DNA]</scope>
    <source>
        <strain evidence="8 9">DSM 12121</strain>
    </source>
</reference>
<evidence type="ECO:0000256" key="4">
    <source>
        <dbReference type="ARBA" id="ARBA00022723"/>
    </source>
</evidence>
<dbReference type="GO" id="GO:0016491">
    <property type="term" value="F:oxidoreductase activity"/>
    <property type="evidence" value="ECO:0007669"/>
    <property type="project" value="UniProtKB-KW"/>
</dbReference>
<evidence type="ECO:0000259" key="7">
    <source>
        <dbReference type="Pfam" id="PF01568"/>
    </source>
</evidence>
<dbReference type="Pfam" id="PF00384">
    <property type="entry name" value="Molybdopterin"/>
    <property type="match status" value="1"/>
</dbReference>
<gene>
    <name evidence="8" type="ORF">C7389_101309</name>
</gene>
<organism evidence="8 9">
    <name type="scientific">Azoarcus indigens</name>
    <dbReference type="NCBI Taxonomy" id="29545"/>
    <lineage>
        <taxon>Bacteria</taxon>
        <taxon>Pseudomonadati</taxon>
        <taxon>Pseudomonadota</taxon>
        <taxon>Betaproteobacteria</taxon>
        <taxon>Rhodocyclales</taxon>
        <taxon>Zoogloeaceae</taxon>
        <taxon>Azoarcus</taxon>
    </lineage>
</organism>
<evidence type="ECO:0000256" key="2">
    <source>
        <dbReference type="ARBA" id="ARBA00010312"/>
    </source>
</evidence>
<dbReference type="GO" id="GO:0030151">
    <property type="term" value="F:molybdenum ion binding"/>
    <property type="evidence" value="ECO:0007669"/>
    <property type="project" value="TreeGrafter"/>
</dbReference>
<keyword evidence="3" id="KW-0500">Molybdenum</keyword>
<sequence>MPFIDWRRFIWRRVFIDPYIDPYFSYIDKAGGTITLAGSHLAVAAMPAHHARQKKKEMPAQTRYTASHWGLYAASADGRTLQPHAGDPYPSLLGQDMLAAYRSPLRIQRPAARAGWLARMRGEGGSAGDDRERRGSEAFVELEWEEALDLAAHELQRVRKHHGNAAIFGGSYGWASAGRFHHAQSQVHRFLNSIGGYVRHVDSYSLGAGRALLPHLVMPMDELMAQHHDWNVLAAHTRLFVAFGGVPAKNAQVGASGAFEHRCRPGLAALAAKGCRFVNFSPVADNLDAPAEAVEWIPIRPNSDTAVMLALAHGLIAAGRHDAAFLASHCVGFERWRDYLFGADDGIVKDADWAADLSGVPAERLRRLAQEMAAQRTLINCAWALQRAEHGEQPFWASIALAAVLGQIGLPGGGFALAYGPLNLMGSPHARVPGPTLAQGRNGVGAYIPVARLTDMLEQPGEAFDYNGQRLVYPDIRLVYWAGGNPFHHHQDLNRLVRAWKRPQTIIVHEQFWNAHARMADLVLPATAALERDDIGFSTRERHVVAMSRLAEPPGEARDDYAIFAALARRLGTDAVFTEGRDAAEWLRHLYTEAAAKAELRGSRWPDYDAFRAAGLLDLAALEPQAPVVMLAAFRADPAAHPLPTPSGRIEIHSATIAGFGYADCPGHPVWREPREWLGAPAAAEFPLHLISDQPVARLHSQLDHGPASQARKLHGREPAHLNPADAAARGIGDGDLLRIHNRRGACLASARLDPAVMPGVLRLSTGAWYDPLRLGEGDAANLEKHGNPNVLTRDIGSSRLGQGCAAHSCLVEVERYLGEAPPLSAHTLPRLIPAAGTG</sequence>
<dbReference type="AlphaFoldDB" id="A0A4R6EFA1"/>
<evidence type="ECO:0000256" key="1">
    <source>
        <dbReference type="ARBA" id="ARBA00001942"/>
    </source>
</evidence>
<keyword evidence="5" id="KW-0560">Oxidoreductase</keyword>
<dbReference type="InterPro" id="IPR009010">
    <property type="entry name" value="Asp_de-COase-like_dom_sf"/>
</dbReference>
<feature type="domain" description="Molybdopterin dinucleotide-binding" evidence="7">
    <location>
        <begin position="688"/>
        <end position="810"/>
    </location>
</feature>
<dbReference type="PANTHER" id="PTHR43742">
    <property type="entry name" value="TRIMETHYLAMINE-N-OXIDE REDUCTASE"/>
    <property type="match status" value="1"/>
</dbReference>
<dbReference type="CDD" id="cd02793">
    <property type="entry name" value="MopB_CT_DMSOR-BSOR-TMAOR"/>
    <property type="match status" value="1"/>
</dbReference>
<dbReference type="GO" id="GO:0009055">
    <property type="term" value="F:electron transfer activity"/>
    <property type="evidence" value="ECO:0007669"/>
    <property type="project" value="TreeGrafter"/>
</dbReference>
<dbReference type="GO" id="GO:0009061">
    <property type="term" value="P:anaerobic respiration"/>
    <property type="evidence" value="ECO:0007669"/>
    <property type="project" value="TreeGrafter"/>
</dbReference>
<dbReference type="Gene3D" id="3.40.228.10">
    <property type="entry name" value="Dimethylsulfoxide Reductase, domain 2"/>
    <property type="match status" value="1"/>
</dbReference>
<dbReference type="Proteomes" id="UP000295129">
    <property type="component" value="Unassembled WGS sequence"/>
</dbReference>
<comment type="caution">
    <text evidence="8">The sequence shown here is derived from an EMBL/GenBank/DDBJ whole genome shotgun (WGS) entry which is preliminary data.</text>
</comment>
<evidence type="ECO:0000259" key="6">
    <source>
        <dbReference type="Pfam" id="PF00384"/>
    </source>
</evidence>
<dbReference type="EMBL" id="SNVV01000001">
    <property type="protein sequence ID" value="TDN56930.1"/>
    <property type="molecule type" value="Genomic_DNA"/>
</dbReference>
<dbReference type="Gene3D" id="3.90.55.10">
    <property type="entry name" value="Dimethylsulfoxide Reductase, domain 3"/>
    <property type="match status" value="1"/>
</dbReference>
<feature type="domain" description="Molybdopterin oxidoreductase" evidence="6">
    <location>
        <begin position="106"/>
        <end position="569"/>
    </location>
</feature>
<dbReference type="Gene3D" id="3.40.50.740">
    <property type="match status" value="1"/>
</dbReference>
<accession>A0A4R6EFA1</accession>